<dbReference type="InterPro" id="IPR036179">
    <property type="entry name" value="Ig-like_dom_sf"/>
</dbReference>
<evidence type="ECO:0000256" key="17">
    <source>
        <dbReference type="ARBA" id="ARBA00023170"/>
    </source>
</evidence>
<dbReference type="InterPro" id="IPR003599">
    <property type="entry name" value="Ig_sub"/>
</dbReference>
<keyword evidence="19" id="KW-0393">Immunoglobulin domain</keyword>
<evidence type="ECO:0000256" key="9">
    <source>
        <dbReference type="ARBA" id="ARBA00022737"/>
    </source>
</evidence>
<keyword evidence="10 21" id="KW-0547">Nucleotide-binding</keyword>
<evidence type="ECO:0000256" key="24">
    <source>
        <dbReference type="SAM" id="Phobius"/>
    </source>
</evidence>
<feature type="domain" description="Ig-like" evidence="26">
    <location>
        <begin position="234"/>
        <end position="329"/>
    </location>
</feature>
<keyword evidence="8" id="KW-0732">Signal</keyword>
<gene>
    <name evidence="27" type="ORF">AB205_0121940</name>
</gene>
<feature type="domain" description="Ig-like" evidence="26">
    <location>
        <begin position="625"/>
        <end position="663"/>
    </location>
</feature>
<dbReference type="PANTHER" id="PTHR24416">
    <property type="entry name" value="TYROSINE-PROTEIN KINASE RECEPTOR"/>
    <property type="match status" value="1"/>
</dbReference>
<dbReference type="EC" id="2.7.10.1" evidence="2"/>
<feature type="compositionally biased region" description="Basic and acidic residues" evidence="23">
    <location>
        <begin position="1018"/>
        <end position="1033"/>
    </location>
</feature>
<dbReference type="Proteomes" id="UP000228934">
    <property type="component" value="Unassembled WGS sequence"/>
</dbReference>
<dbReference type="FunFam" id="3.30.200.20:FF:000041">
    <property type="entry name" value="Vascular endothelial growth factor receptor 2"/>
    <property type="match status" value="1"/>
</dbReference>
<evidence type="ECO:0000256" key="12">
    <source>
        <dbReference type="ARBA" id="ARBA00022840"/>
    </source>
</evidence>
<evidence type="ECO:0000256" key="6">
    <source>
        <dbReference type="ARBA" id="ARBA00022679"/>
    </source>
</evidence>
<feature type="binding site" evidence="21 22">
    <location>
        <position position="788"/>
    </location>
    <ligand>
        <name>ATP</name>
        <dbReference type="ChEBI" id="CHEBI:30616"/>
    </ligand>
</feature>
<dbReference type="GO" id="GO:0045446">
    <property type="term" value="P:endothelial cell differentiation"/>
    <property type="evidence" value="ECO:0007669"/>
    <property type="project" value="TreeGrafter"/>
</dbReference>
<evidence type="ECO:0000256" key="10">
    <source>
        <dbReference type="ARBA" id="ARBA00022741"/>
    </source>
</evidence>
<dbReference type="PANTHER" id="PTHR24416:SF45">
    <property type="entry name" value="VASCULAR ENDOTHELIAL GROWTH FACTOR RECEPTOR 2"/>
    <property type="match status" value="1"/>
</dbReference>
<dbReference type="SUPFAM" id="SSF48726">
    <property type="entry name" value="Immunoglobulin"/>
    <property type="match status" value="6"/>
</dbReference>
<evidence type="ECO:0000259" key="26">
    <source>
        <dbReference type="PROSITE" id="PS50835"/>
    </source>
</evidence>
<dbReference type="InterPro" id="IPR013783">
    <property type="entry name" value="Ig-like_fold"/>
</dbReference>
<dbReference type="Pfam" id="PF21339">
    <property type="entry name" value="VEGFR-1-like_Ig-like"/>
    <property type="match status" value="1"/>
</dbReference>
<dbReference type="PROSITE" id="PS00240">
    <property type="entry name" value="RECEPTOR_TYR_KIN_III"/>
    <property type="match status" value="1"/>
</dbReference>
<accession>A0A2G9S9A5</accession>
<reference evidence="28" key="1">
    <citation type="journal article" date="2017" name="Nat. Commun.">
        <title>The North American bullfrog draft genome provides insight into hormonal regulation of long noncoding RNA.</title>
        <authorList>
            <person name="Hammond S.A."/>
            <person name="Warren R.L."/>
            <person name="Vandervalk B.P."/>
            <person name="Kucuk E."/>
            <person name="Khan H."/>
            <person name="Gibb E.A."/>
            <person name="Pandoh P."/>
            <person name="Kirk H."/>
            <person name="Zhao Y."/>
            <person name="Jones M."/>
            <person name="Mungall A.J."/>
            <person name="Coope R."/>
            <person name="Pleasance S."/>
            <person name="Moore R.A."/>
            <person name="Holt R.A."/>
            <person name="Round J.M."/>
            <person name="Ohora S."/>
            <person name="Walle B.V."/>
            <person name="Veldhoen N."/>
            <person name="Helbing C.C."/>
            <person name="Birol I."/>
        </authorList>
    </citation>
    <scope>NUCLEOTIDE SEQUENCE [LARGE SCALE GENOMIC DNA]</scope>
</reference>
<evidence type="ECO:0000256" key="8">
    <source>
        <dbReference type="ARBA" id="ARBA00022729"/>
    </source>
</evidence>
<dbReference type="InterPro" id="IPR041348">
    <property type="entry name" value="VEGFR-2_TMD"/>
</dbReference>
<keyword evidence="28" id="KW-1185">Reference proteome</keyword>
<dbReference type="SUPFAM" id="SSF56112">
    <property type="entry name" value="Protein kinase-like (PK-like)"/>
    <property type="match status" value="1"/>
</dbReference>
<dbReference type="GO" id="GO:0019838">
    <property type="term" value="F:growth factor binding"/>
    <property type="evidence" value="ECO:0007669"/>
    <property type="project" value="InterPro"/>
</dbReference>
<dbReference type="InterPro" id="IPR009136">
    <property type="entry name" value="VEGFR2_rcpt"/>
</dbReference>
<evidence type="ECO:0000259" key="25">
    <source>
        <dbReference type="PROSITE" id="PS50011"/>
    </source>
</evidence>
<dbReference type="PIRSF" id="PIRSF000615">
    <property type="entry name" value="TyrPK_CSF1-R"/>
    <property type="match status" value="1"/>
</dbReference>
<dbReference type="PROSITE" id="PS50835">
    <property type="entry name" value="IG_LIKE"/>
    <property type="match status" value="4"/>
</dbReference>
<keyword evidence="13 24" id="KW-1133">Transmembrane helix</keyword>
<organism evidence="27 28">
    <name type="scientific">Aquarana catesbeiana</name>
    <name type="common">American bullfrog</name>
    <name type="synonym">Rana catesbeiana</name>
    <dbReference type="NCBI Taxonomy" id="8400"/>
    <lineage>
        <taxon>Eukaryota</taxon>
        <taxon>Metazoa</taxon>
        <taxon>Chordata</taxon>
        <taxon>Craniata</taxon>
        <taxon>Vertebrata</taxon>
        <taxon>Euteleostomi</taxon>
        <taxon>Amphibia</taxon>
        <taxon>Batrachia</taxon>
        <taxon>Anura</taxon>
        <taxon>Neobatrachia</taxon>
        <taxon>Ranoidea</taxon>
        <taxon>Ranidae</taxon>
        <taxon>Aquarana</taxon>
    </lineage>
</organism>
<dbReference type="InterPro" id="IPR013098">
    <property type="entry name" value="Ig_I-set"/>
</dbReference>
<dbReference type="PROSITE" id="PS50011">
    <property type="entry name" value="PROTEIN_KINASE_DOM"/>
    <property type="match status" value="1"/>
</dbReference>
<evidence type="ECO:0000256" key="15">
    <source>
        <dbReference type="ARBA" id="ARBA00023137"/>
    </source>
</evidence>
<dbReference type="Pfam" id="PF13895">
    <property type="entry name" value="Ig_2"/>
    <property type="match status" value="1"/>
</dbReference>
<proteinExistence type="predicted"/>
<feature type="domain" description="Ig-like" evidence="26">
    <location>
        <begin position="508"/>
        <end position="618"/>
    </location>
</feature>
<dbReference type="Gene3D" id="2.60.40.10">
    <property type="entry name" value="Immunoglobulins"/>
    <property type="match status" value="8"/>
</dbReference>
<dbReference type="GO" id="GO:0005886">
    <property type="term" value="C:plasma membrane"/>
    <property type="evidence" value="ECO:0007669"/>
    <property type="project" value="UniProtKB-SubCell"/>
</dbReference>
<dbReference type="FunFam" id="2.60.40.10:FF:000532">
    <property type="entry name" value="Vascular endothelial growth factor receptor 2"/>
    <property type="match status" value="1"/>
</dbReference>
<feature type="region of interest" description="Disordered" evidence="23">
    <location>
        <begin position="997"/>
        <end position="1033"/>
    </location>
</feature>
<dbReference type="SMART" id="SM00408">
    <property type="entry name" value="IGc2"/>
    <property type="match status" value="5"/>
</dbReference>
<dbReference type="GO" id="GO:0043235">
    <property type="term" value="C:receptor complex"/>
    <property type="evidence" value="ECO:0007669"/>
    <property type="project" value="TreeGrafter"/>
</dbReference>
<evidence type="ECO:0000313" key="27">
    <source>
        <dbReference type="EMBL" id="PIO36665.1"/>
    </source>
</evidence>
<dbReference type="InterPro" id="IPR017441">
    <property type="entry name" value="Protein_kinase_ATP_BS"/>
</dbReference>
<dbReference type="InterPro" id="IPR050122">
    <property type="entry name" value="RTK"/>
</dbReference>
<dbReference type="InterPro" id="IPR003598">
    <property type="entry name" value="Ig_sub2"/>
</dbReference>
<dbReference type="GO" id="GO:0048010">
    <property type="term" value="P:vascular endothelial growth factor receptor signaling pathway"/>
    <property type="evidence" value="ECO:0007669"/>
    <property type="project" value="InterPro"/>
</dbReference>
<keyword evidence="18" id="KW-0325">Glycoprotein</keyword>
<evidence type="ECO:0000256" key="16">
    <source>
        <dbReference type="ARBA" id="ARBA00023157"/>
    </source>
</evidence>
<dbReference type="InterPro" id="IPR000719">
    <property type="entry name" value="Prot_kinase_dom"/>
</dbReference>
<evidence type="ECO:0000256" key="11">
    <source>
        <dbReference type="ARBA" id="ARBA00022777"/>
    </source>
</evidence>
<dbReference type="AlphaFoldDB" id="A0A2G9S9A5"/>
<evidence type="ECO:0000256" key="20">
    <source>
        <dbReference type="ARBA" id="ARBA00051243"/>
    </source>
</evidence>
<keyword evidence="17" id="KW-0675">Receptor</keyword>
<evidence type="ECO:0000256" key="21">
    <source>
        <dbReference type="PIRSR" id="PIRSR000615-2"/>
    </source>
</evidence>
<feature type="transmembrane region" description="Helical" evidence="24">
    <location>
        <begin position="685"/>
        <end position="706"/>
    </location>
</feature>
<dbReference type="GO" id="GO:0001525">
    <property type="term" value="P:angiogenesis"/>
    <property type="evidence" value="ECO:0007669"/>
    <property type="project" value="UniProtKB-KW"/>
</dbReference>
<dbReference type="Pfam" id="PF22854">
    <property type="entry name" value="VEGFR1-3_N_Ig-like"/>
    <property type="match status" value="1"/>
</dbReference>
<dbReference type="PRINTS" id="PR01832">
    <property type="entry name" value="VEGFRECEPTOR"/>
</dbReference>
<evidence type="ECO:0000256" key="23">
    <source>
        <dbReference type="SAM" id="MobiDB-lite"/>
    </source>
</evidence>
<evidence type="ECO:0000313" key="28">
    <source>
        <dbReference type="Proteomes" id="UP000228934"/>
    </source>
</evidence>
<dbReference type="GO" id="GO:0005524">
    <property type="term" value="F:ATP binding"/>
    <property type="evidence" value="ECO:0007669"/>
    <property type="project" value="UniProtKB-UniRule"/>
</dbReference>
<dbReference type="PRINTS" id="PR01834">
    <property type="entry name" value="VEGFRECEPTR2"/>
</dbReference>
<evidence type="ECO:0000256" key="19">
    <source>
        <dbReference type="ARBA" id="ARBA00023319"/>
    </source>
</evidence>
<feature type="transmembrane region" description="Helical" evidence="24">
    <location>
        <begin position="958"/>
        <end position="978"/>
    </location>
</feature>
<evidence type="ECO:0000256" key="7">
    <source>
        <dbReference type="ARBA" id="ARBA00022692"/>
    </source>
</evidence>
<comment type="subcellular location">
    <subcellularLocation>
        <location evidence="1">Cell membrane</location>
        <topology evidence="1">Single-pass type I membrane protein</topology>
    </subcellularLocation>
</comment>
<dbReference type="SMART" id="SM00409">
    <property type="entry name" value="IG"/>
    <property type="match status" value="6"/>
</dbReference>
<dbReference type="GO" id="GO:0043408">
    <property type="term" value="P:regulation of MAPK cascade"/>
    <property type="evidence" value="ECO:0007669"/>
    <property type="project" value="TreeGrafter"/>
</dbReference>
<feature type="domain" description="Ig-like" evidence="26">
    <location>
        <begin position="424"/>
        <end position="503"/>
    </location>
</feature>
<evidence type="ECO:0000256" key="18">
    <source>
        <dbReference type="ARBA" id="ARBA00023180"/>
    </source>
</evidence>
<dbReference type="Pfam" id="PF07679">
    <property type="entry name" value="I-set"/>
    <property type="match status" value="2"/>
</dbReference>
<evidence type="ECO:0000256" key="14">
    <source>
        <dbReference type="ARBA" id="ARBA00023136"/>
    </source>
</evidence>
<evidence type="ECO:0000256" key="2">
    <source>
        <dbReference type="ARBA" id="ARBA00011902"/>
    </source>
</evidence>
<dbReference type="InterPro" id="IPR007110">
    <property type="entry name" value="Ig-like_dom"/>
</dbReference>
<keyword evidence="16" id="KW-1015">Disulfide bond</keyword>
<keyword evidence="5" id="KW-0037">Angiogenesis</keyword>
<dbReference type="Pfam" id="PF07714">
    <property type="entry name" value="PK_Tyr_Ser-Thr"/>
    <property type="match status" value="1"/>
</dbReference>
<evidence type="ECO:0000256" key="13">
    <source>
        <dbReference type="ARBA" id="ARBA00022989"/>
    </source>
</evidence>
<dbReference type="InterPro" id="IPR001245">
    <property type="entry name" value="Ser-Thr/Tyr_kinase_cat_dom"/>
</dbReference>
<dbReference type="PROSITE" id="PS00107">
    <property type="entry name" value="PROTEIN_KINASE_ATP"/>
    <property type="match status" value="1"/>
</dbReference>
<dbReference type="InterPro" id="IPR055238">
    <property type="entry name" value="VEGFR1-3_N_Ig-like"/>
</dbReference>
<dbReference type="GO" id="GO:0045766">
    <property type="term" value="P:positive regulation of angiogenesis"/>
    <property type="evidence" value="ECO:0007669"/>
    <property type="project" value="TreeGrafter"/>
</dbReference>
<dbReference type="GO" id="GO:0030335">
    <property type="term" value="P:positive regulation of cell migration"/>
    <property type="evidence" value="ECO:0007669"/>
    <property type="project" value="TreeGrafter"/>
</dbReference>
<dbReference type="EMBL" id="KV925277">
    <property type="protein sequence ID" value="PIO36665.1"/>
    <property type="molecule type" value="Genomic_DNA"/>
</dbReference>
<feature type="binding site" evidence="21">
    <location>
        <begin position="761"/>
        <end position="768"/>
    </location>
    <ligand>
        <name>ATP</name>
        <dbReference type="ChEBI" id="CHEBI:30616"/>
    </ligand>
</feature>
<protein>
    <recommendedName>
        <fullName evidence="2">receptor protein-tyrosine kinase</fullName>
        <ecNumber evidence="2">2.7.10.1</ecNumber>
    </recommendedName>
</protein>
<sequence>MYMRAPGLGCNLSTMDNLRIKMMLLGILHCCLIGSLMASDFPTLSTKESKLVIPSNSTLNITCSGEQRVEWSWPINLSTDDSRISRIQCNEVVNCQILVVREITANDTGIFICFYKGTNANSTVHVSVIDQESPFVPNDNPTVVTVHGTASSNESVTIPCLASRPDLNMTLCTKLADNTFVPNGRNIQWHYQKGFTIPSGLVRFADMVFCQTTVNGETYRSDGFLILVREYMIYRLSMNPYPQIKLAVGDRLEITCKAHIALNVRVQFSWDSTSMMVNGVAQGKLNSAPSEIEQLSTLTIEEVTLRDRGNYSCTADTGKMNKTNSTTVIVYEKPFILIDDNMEKAFIVKSGVRVKIPVKFTAFPDPEAKWYKNGKIYHNHKTPYLLSINECSERDSGNYTVILTNPRTKDNEKYSFQLIVHIPPQICEKAVSTSVESIKFGKRSTLTCTASGIPAPVNIQWTWQLLDECISSSHKLFIAAANVSAIYKCSATNEAGKDEHIIAFLVTRELSISMNPEDKLTERDNLTLRCTADRDTYEKPAWFKLRSARPGSKVSCENLNALSTGKWKMDSTIVDTDGVNITSELYLQDISWHDQGVYMCKAYNRKMKKTECSTTELNILALKAPFISPELKNQTTNVSETVEVRCQATGTPDPRIVWFKNSQALVGDSGVILRDGSEEKTNLELIILVGTGVIALFFWMLLVIILRTVKRPNEGELKAGYLSIIMDPSEVPLDEQCERLLYDSAKWEFPRDRLNLGKPLGRGAFGQVVEADAFGIDKTGTCKTVAVKMLKEGATDSEYRALMSELKILSHIGNHLNIVNLLGACTKPGGPLMVIVEYCQFGNLSAYLRSKRNDFVLYKTKSVRYRQARQHYVETPRDLKRRLDSIASSQSSASSGFAEEKSLSDVEEEEVEEVCKNQLGMEDLISYSFQVARGMEFMASRKVGASFFFFPRKKKKKCAFIIFFCLQSIATVIGGSQMQSQACADSSSIKSILMPSKSKESVTSGSSNQTSDYQSGYHSDDTETAHDTNEKTQLLKRESSLDICYMEKKTQQAVIELSTEMKQNKLQYVALSEAPFDGTKSSSCYLCCKSEIVPIMSLVAKPVATQLVALKKL</sequence>
<feature type="compositionally biased region" description="Polar residues" evidence="23">
    <location>
        <begin position="1008"/>
        <end position="1017"/>
    </location>
</feature>
<keyword evidence="7 24" id="KW-0812">Transmembrane</keyword>
<dbReference type="Gene3D" id="3.30.200.20">
    <property type="entry name" value="Phosphorylase Kinase, domain 1"/>
    <property type="match status" value="1"/>
</dbReference>
<evidence type="ECO:0000256" key="22">
    <source>
        <dbReference type="PROSITE-ProRule" id="PRU10141"/>
    </source>
</evidence>
<comment type="catalytic activity">
    <reaction evidence="20">
        <text>L-tyrosyl-[protein] + ATP = O-phospho-L-tyrosyl-[protein] + ADP + H(+)</text>
        <dbReference type="Rhea" id="RHEA:10596"/>
        <dbReference type="Rhea" id="RHEA-COMP:10136"/>
        <dbReference type="Rhea" id="RHEA-COMP:20101"/>
        <dbReference type="ChEBI" id="CHEBI:15378"/>
        <dbReference type="ChEBI" id="CHEBI:30616"/>
        <dbReference type="ChEBI" id="CHEBI:46858"/>
        <dbReference type="ChEBI" id="CHEBI:61978"/>
        <dbReference type="ChEBI" id="CHEBI:456216"/>
        <dbReference type="EC" id="2.7.10.1"/>
    </reaction>
</comment>
<keyword evidence="6" id="KW-0808">Transferase</keyword>
<dbReference type="FunFam" id="2.60.40.10:FF:000247">
    <property type="entry name" value="Vascular endothelial growth factor receptor 3"/>
    <property type="match status" value="1"/>
</dbReference>
<dbReference type="InterPro" id="IPR011009">
    <property type="entry name" value="Kinase-like_dom_sf"/>
</dbReference>
<keyword evidence="12 21" id="KW-0067">ATP-binding</keyword>
<keyword evidence="11" id="KW-0418">Kinase</keyword>
<dbReference type="InterPro" id="IPR001824">
    <property type="entry name" value="Tyr_kinase_rcpt_3_CS"/>
</dbReference>
<keyword evidence="15" id="KW-0829">Tyrosine-protein kinase</keyword>
<keyword evidence="3" id="KW-1003">Cell membrane</keyword>
<evidence type="ECO:0000256" key="4">
    <source>
        <dbReference type="ARBA" id="ARBA00022553"/>
    </source>
</evidence>
<evidence type="ECO:0000256" key="5">
    <source>
        <dbReference type="ARBA" id="ARBA00022657"/>
    </source>
</evidence>
<dbReference type="GO" id="GO:0005021">
    <property type="term" value="F:vascular endothelial growth factor receptor activity"/>
    <property type="evidence" value="ECO:0007669"/>
    <property type="project" value="InterPro"/>
</dbReference>
<feature type="domain" description="Protein kinase" evidence="25">
    <location>
        <begin position="754"/>
        <end position="1113"/>
    </location>
</feature>
<name>A0A2G9S9A5_AQUCT</name>
<dbReference type="OrthoDB" id="9873386at2759"/>
<keyword evidence="14 24" id="KW-0472">Membrane</keyword>
<keyword evidence="9" id="KW-0677">Repeat</keyword>
<evidence type="ECO:0000256" key="3">
    <source>
        <dbReference type="ARBA" id="ARBA00022475"/>
    </source>
</evidence>
<dbReference type="Pfam" id="PF17988">
    <property type="entry name" value="VEGFR-2_TMD"/>
    <property type="match status" value="1"/>
</dbReference>
<feature type="non-terminal residue" evidence="27">
    <location>
        <position position="1113"/>
    </location>
</feature>
<evidence type="ECO:0000256" key="1">
    <source>
        <dbReference type="ARBA" id="ARBA00004251"/>
    </source>
</evidence>
<keyword evidence="4" id="KW-0597">Phosphoprotein</keyword>
<dbReference type="GO" id="GO:0016477">
    <property type="term" value="P:cell migration"/>
    <property type="evidence" value="ECO:0007669"/>
    <property type="project" value="TreeGrafter"/>
</dbReference>